<dbReference type="InterPro" id="IPR023574">
    <property type="entry name" value="Ribosomal_uL4_dom_sf"/>
</dbReference>
<organism evidence="4 5">
    <name type="scientific">Opisthorchis viverrini</name>
    <name type="common">Southeast Asian liver fluke</name>
    <dbReference type="NCBI Taxonomy" id="6198"/>
    <lineage>
        <taxon>Eukaryota</taxon>
        <taxon>Metazoa</taxon>
        <taxon>Spiralia</taxon>
        <taxon>Lophotrochozoa</taxon>
        <taxon>Platyhelminthes</taxon>
        <taxon>Trematoda</taxon>
        <taxon>Digenea</taxon>
        <taxon>Opisthorchiida</taxon>
        <taxon>Opisthorchiata</taxon>
        <taxon>Opisthorchiidae</taxon>
        <taxon>Opisthorchis</taxon>
    </lineage>
</organism>
<name>A0A1S8WSV7_OPIVI</name>
<reference evidence="4 5" key="1">
    <citation type="submission" date="2015-03" db="EMBL/GenBank/DDBJ databases">
        <title>Draft genome of the nematode, Opisthorchis viverrini.</title>
        <authorList>
            <person name="Mitreva M."/>
        </authorList>
    </citation>
    <scope>NUCLEOTIDE SEQUENCE [LARGE SCALE GENOMIC DNA]</scope>
    <source>
        <strain evidence="4">Khon Kaen</strain>
    </source>
</reference>
<dbReference type="EMBL" id="KV895295">
    <property type="protein sequence ID" value="OON17485.1"/>
    <property type="molecule type" value="Genomic_DNA"/>
</dbReference>
<dbReference type="SUPFAM" id="SSF52166">
    <property type="entry name" value="Ribosomal protein L4"/>
    <property type="match status" value="1"/>
</dbReference>
<evidence type="ECO:0000256" key="3">
    <source>
        <dbReference type="ARBA" id="ARBA00023274"/>
    </source>
</evidence>
<comment type="similarity">
    <text evidence="1">Belongs to the universal ribosomal protein uL4 family.</text>
</comment>
<evidence type="ECO:0000313" key="4">
    <source>
        <dbReference type="EMBL" id="OON17485.1"/>
    </source>
</evidence>
<dbReference type="InterPro" id="IPR045240">
    <property type="entry name" value="Ribosomal_uL4_euk/arch"/>
</dbReference>
<gene>
    <name evidence="4" type="ORF">X801_06675</name>
</gene>
<keyword evidence="2" id="KW-0689">Ribosomal protein</keyword>
<dbReference type="Proteomes" id="UP000243686">
    <property type="component" value="Unassembled WGS sequence"/>
</dbReference>
<dbReference type="GO" id="GO:1990904">
    <property type="term" value="C:ribonucleoprotein complex"/>
    <property type="evidence" value="ECO:0007669"/>
    <property type="project" value="UniProtKB-KW"/>
</dbReference>
<evidence type="ECO:0000256" key="1">
    <source>
        <dbReference type="ARBA" id="ARBA00010528"/>
    </source>
</evidence>
<dbReference type="GO" id="GO:0003735">
    <property type="term" value="F:structural constituent of ribosome"/>
    <property type="evidence" value="ECO:0007669"/>
    <property type="project" value="InterPro"/>
</dbReference>
<dbReference type="GO" id="GO:0005840">
    <property type="term" value="C:ribosome"/>
    <property type="evidence" value="ECO:0007669"/>
    <property type="project" value="UniProtKB-KW"/>
</dbReference>
<protein>
    <submittedName>
        <fullName evidence="4">Uncharacterized protein</fullName>
    </submittedName>
</protein>
<sequence length="92" mass="10156">MALFRPIVYVFKVDGTPSGMTIKMPAAFSAPLRSDLLNWVHDQMRKNSRQPYAVGAKAGHQTSAKSCGTARGHRIDRLPEVPLVISDDIESF</sequence>
<keyword evidence="5" id="KW-1185">Reference proteome</keyword>
<evidence type="ECO:0000256" key="2">
    <source>
        <dbReference type="ARBA" id="ARBA00022980"/>
    </source>
</evidence>
<dbReference type="GO" id="GO:0006412">
    <property type="term" value="P:translation"/>
    <property type="evidence" value="ECO:0007669"/>
    <property type="project" value="InterPro"/>
</dbReference>
<accession>A0A1S8WSV7</accession>
<proteinExistence type="inferred from homology"/>
<evidence type="ECO:0000313" key="5">
    <source>
        <dbReference type="Proteomes" id="UP000243686"/>
    </source>
</evidence>
<dbReference type="Gene3D" id="3.40.1370.10">
    <property type="match status" value="1"/>
</dbReference>
<dbReference type="AlphaFoldDB" id="A0A1S8WSV7"/>
<keyword evidence="3" id="KW-0687">Ribonucleoprotein</keyword>
<dbReference type="PANTHER" id="PTHR19431">
    <property type="entry name" value="60S RIBOSOMAL PROTEIN L4"/>
    <property type="match status" value="1"/>
</dbReference>